<dbReference type="EMBL" id="CP111018">
    <property type="protein sequence ID" value="WAR09499.1"/>
    <property type="molecule type" value="Genomic_DNA"/>
</dbReference>
<keyword evidence="1" id="KW-1133">Transmembrane helix</keyword>
<dbReference type="Gene3D" id="3.40.220.10">
    <property type="entry name" value="Leucine Aminopeptidase, subunit E, domain 1"/>
    <property type="match status" value="1"/>
</dbReference>
<feature type="transmembrane region" description="Helical" evidence="1">
    <location>
        <begin position="34"/>
        <end position="53"/>
    </location>
</feature>
<accession>A0ABY7EM84</accession>
<evidence type="ECO:0000313" key="2">
    <source>
        <dbReference type="EMBL" id="WAR09499.1"/>
    </source>
</evidence>
<gene>
    <name evidence="2" type="ORF">MAR_034575</name>
</gene>
<sequence>MGVDIQTYRARIGTNKFAFGSDVLTSNISVNFSLFLKSTTVSFFLVGMCIVLWSGAYDFSLIDAVDAANEKKAEQNLELQLPSIDAVRYIPALLGPLWNCLVLKQRIAGITGAVLFIGLLLLRGGIEPNPGPIPEFPMMIGLTDKLKLTVKCGKLRKIQDACLLVDDAFVTHNREVLRVPFPVWDEYKPYSATKFGNDLKNILVKGLTQCEERRCSTVAFSAIVAGNICQELSEVYIGFGILEFLKETKGVLQEIQIVDEDEKILFDIHHCLAYMVQLNTQPPWFDISIFMTTDVATPVDASSFSAAVQATFEQLSLTERLRKKITLNEALTVDISSPDSDRGPSDMPWTLLHELLHGNWEGRDNVPDTQQDETGDWFAENDDSQATVLPLEVRMNTFNENNGHILEEEEKEDLILGKKLAKWLMSEMATETQKVLDHRCRLMSGSLNI</sequence>
<reference evidence="2" key="1">
    <citation type="submission" date="2022-11" db="EMBL/GenBank/DDBJ databases">
        <title>Centuries of genome instability and evolution in soft-shell clam transmissible cancer (bioRxiv).</title>
        <authorList>
            <person name="Hart S.F.M."/>
            <person name="Yonemitsu M.A."/>
            <person name="Giersch R.M."/>
            <person name="Beal B.F."/>
            <person name="Arriagada G."/>
            <person name="Davis B.W."/>
            <person name="Ostrander E.A."/>
            <person name="Goff S.P."/>
            <person name="Metzger M.J."/>
        </authorList>
    </citation>
    <scope>NUCLEOTIDE SEQUENCE</scope>
    <source>
        <strain evidence="2">MELC-2E11</strain>
        <tissue evidence="2">Siphon/mantle</tissue>
    </source>
</reference>
<evidence type="ECO:0000313" key="3">
    <source>
        <dbReference type="Proteomes" id="UP001164746"/>
    </source>
</evidence>
<evidence type="ECO:0000256" key="1">
    <source>
        <dbReference type="SAM" id="Phobius"/>
    </source>
</evidence>
<dbReference type="Proteomes" id="UP001164746">
    <property type="component" value="Chromosome 7"/>
</dbReference>
<protein>
    <submittedName>
        <fullName evidence="2">Uncharacterized protein</fullName>
    </submittedName>
</protein>
<name>A0ABY7EM84_MYAAR</name>
<keyword evidence="1" id="KW-0812">Transmembrane</keyword>
<organism evidence="2 3">
    <name type="scientific">Mya arenaria</name>
    <name type="common">Soft-shell clam</name>
    <dbReference type="NCBI Taxonomy" id="6604"/>
    <lineage>
        <taxon>Eukaryota</taxon>
        <taxon>Metazoa</taxon>
        <taxon>Spiralia</taxon>
        <taxon>Lophotrochozoa</taxon>
        <taxon>Mollusca</taxon>
        <taxon>Bivalvia</taxon>
        <taxon>Autobranchia</taxon>
        <taxon>Heteroconchia</taxon>
        <taxon>Euheterodonta</taxon>
        <taxon>Imparidentia</taxon>
        <taxon>Neoheterodontei</taxon>
        <taxon>Myida</taxon>
        <taxon>Myoidea</taxon>
        <taxon>Myidae</taxon>
        <taxon>Mya</taxon>
    </lineage>
</organism>
<dbReference type="SUPFAM" id="SSF52949">
    <property type="entry name" value="Macro domain-like"/>
    <property type="match status" value="1"/>
</dbReference>
<keyword evidence="3" id="KW-1185">Reference proteome</keyword>
<keyword evidence="1" id="KW-0472">Membrane</keyword>
<proteinExistence type="predicted"/>
<dbReference type="InterPro" id="IPR043472">
    <property type="entry name" value="Macro_dom-like"/>
</dbReference>